<dbReference type="FunFam" id="3.40.1450.10:FF:000002">
    <property type="entry name" value="2,3-bisphosphoglycerate-independent phosphoglycerate mutase"/>
    <property type="match status" value="1"/>
</dbReference>
<dbReference type="Pfam" id="PF06415">
    <property type="entry name" value="iPGM_N"/>
    <property type="match status" value="1"/>
</dbReference>
<dbReference type="UniPathway" id="UPA00109">
    <property type="reaction ID" value="UER00186"/>
</dbReference>
<evidence type="ECO:0000256" key="5">
    <source>
        <dbReference type="ARBA" id="ARBA00022723"/>
    </source>
</evidence>
<dbReference type="InterPro" id="IPR011258">
    <property type="entry name" value="BPG-indep_PGM_N"/>
</dbReference>
<organism evidence="10">
    <name type="scientific">marine metagenome</name>
    <dbReference type="NCBI Taxonomy" id="408172"/>
    <lineage>
        <taxon>unclassified sequences</taxon>
        <taxon>metagenomes</taxon>
        <taxon>ecological metagenomes</taxon>
    </lineage>
</organism>
<keyword evidence="7" id="KW-0464">Manganese</keyword>
<dbReference type="InterPro" id="IPR005995">
    <property type="entry name" value="Pgm_bpd_ind"/>
</dbReference>
<dbReference type="InterPro" id="IPR036646">
    <property type="entry name" value="PGAM_B_sf"/>
</dbReference>
<evidence type="ECO:0000256" key="7">
    <source>
        <dbReference type="ARBA" id="ARBA00023211"/>
    </source>
</evidence>
<dbReference type="GO" id="GO:0030145">
    <property type="term" value="F:manganese ion binding"/>
    <property type="evidence" value="ECO:0007669"/>
    <property type="project" value="InterPro"/>
</dbReference>
<evidence type="ECO:0000256" key="3">
    <source>
        <dbReference type="ARBA" id="ARBA00008819"/>
    </source>
</evidence>
<evidence type="ECO:0000256" key="2">
    <source>
        <dbReference type="ARBA" id="ARBA00004798"/>
    </source>
</evidence>
<evidence type="ECO:0000256" key="1">
    <source>
        <dbReference type="ARBA" id="ARBA00001936"/>
    </source>
</evidence>
<dbReference type="AlphaFoldDB" id="A0A382IC84"/>
<dbReference type="GO" id="GO:0006007">
    <property type="term" value="P:glucose catabolic process"/>
    <property type="evidence" value="ECO:0007669"/>
    <property type="project" value="InterPro"/>
</dbReference>
<dbReference type="EC" id="5.4.2.12" evidence="4"/>
<protein>
    <recommendedName>
        <fullName evidence="4">phosphoglycerate mutase (2,3-diphosphoglycerate-independent)</fullName>
        <ecNumber evidence="4">5.4.2.12</ecNumber>
    </recommendedName>
</protein>
<dbReference type="EMBL" id="UINC01066488">
    <property type="protein sequence ID" value="SVB97250.1"/>
    <property type="molecule type" value="Genomic_DNA"/>
</dbReference>
<dbReference type="SUPFAM" id="SSF64158">
    <property type="entry name" value="2,3-Bisphosphoglycerate-independent phosphoglycerate mutase, substrate-binding domain"/>
    <property type="match status" value="1"/>
</dbReference>
<dbReference type="Gene3D" id="3.40.1450.10">
    <property type="entry name" value="BPG-independent phosphoglycerate mutase, domain B"/>
    <property type="match status" value="1"/>
</dbReference>
<evidence type="ECO:0000259" key="9">
    <source>
        <dbReference type="Pfam" id="PF06415"/>
    </source>
</evidence>
<evidence type="ECO:0000256" key="4">
    <source>
        <dbReference type="ARBA" id="ARBA00012026"/>
    </source>
</evidence>
<evidence type="ECO:0000256" key="8">
    <source>
        <dbReference type="ARBA" id="ARBA00023235"/>
    </source>
</evidence>
<keyword evidence="8" id="KW-0413">Isomerase</keyword>
<evidence type="ECO:0000313" key="10">
    <source>
        <dbReference type="EMBL" id="SVB97250.1"/>
    </source>
</evidence>
<dbReference type="GO" id="GO:0004619">
    <property type="term" value="F:phosphoglycerate mutase activity"/>
    <property type="evidence" value="ECO:0007669"/>
    <property type="project" value="UniProtKB-EC"/>
</dbReference>
<keyword evidence="6" id="KW-0324">Glycolysis</keyword>
<dbReference type="GO" id="GO:0005737">
    <property type="term" value="C:cytoplasm"/>
    <property type="evidence" value="ECO:0007669"/>
    <property type="project" value="InterPro"/>
</dbReference>
<comment type="similarity">
    <text evidence="3">Belongs to the BPG-independent phosphoglycerate mutase family.</text>
</comment>
<comment type="cofactor">
    <cofactor evidence="1">
        <name>Mn(2+)</name>
        <dbReference type="ChEBI" id="CHEBI:29035"/>
    </cofactor>
</comment>
<keyword evidence="5" id="KW-0479">Metal-binding</keyword>
<comment type="pathway">
    <text evidence="2">Carbohydrate degradation; glycolysis; pyruvate from D-glyceraldehyde 3-phosphate: step 3/5.</text>
</comment>
<dbReference type="SUPFAM" id="SSF53649">
    <property type="entry name" value="Alkaline phosphatase-like"/>
    <property type="match status" value="1"/>
</dbReference>
<evidence type="ECO:0000256" key="6">
    <source>
        <dbReference type="ARBA" id="ARBA00023152"/>
    </source>
</evidence>
<feature type="non-terminal residue" evidence="10">
    <location>
        <position position="348"/>
    </location>
</feature>
<dbReference type="PANTHER" id="PTHR31637">
    <property type="entry name" value="2,3-BISPHOSPHOGLYCERATE-INDEPENDENT PHOSPHOGLYCERATE MUTASE"/>
    <property type="match status" value="1"/>
</dbReference>
<name>A0A382IC84_9ZZZZ</name>
<gene>
    <name evidence="10" type="ORF">METZ01_LOCUS250104</name>
</gene>
<accession>A0A382IC84</accession>
<sequence length="348" mass="38852">MNHRHLSRLFRGRGPLIVVVLDGWGVAPSGPGNAIRKARLPVMGELLGKSPYTELWTHGHYVGLPGKKDLGGSEVGHMTMGAGEVIEQGPSLIGNLIRSGEFFENETLRGLLDNCIEKELPLHLVGLLSDGNIHSHIDHFEAVIQEACRAGVSHCYVHALLDGRDVAVQSATDYTDRLEKLFGELMCLNPECDYAFASGGGRETITMDRDLNWAKIEAGWQVHVRGESNNRFESMEQAILHFRGIQPDIIDQDLPEFVITLHGSPVGPILDGHSVIFMNFRGDRALQFSKALLSEDFSHFDRNPLPRIKFASMMQYDLDNLFPPQFLARSPRVERPFGRRLVEQGLKQ</sequence>
<dbReference type="PANTHER" id="PTHR31637:SF0">
    <property type="entry name" value="2,3-BISPHOSPHOGLYCERATE-INDEPENDENT PHOSPHOGLYCERATE MUTASE"/>
    <property type="match status" value="1"/>
</dbReference>
<dbReference type="InterPro" id="IPR017850">
    <property type="entry name" value="Alkaline_phosphatase_core_sf"/>
</dbReference>
<feature type="domain" description="BPG-independent PGAM N-terminal" evidence="9">
    <location>
        <begin position="94"/>
        <end position="317"/>
    </location>
</feature>
<reference evidence="10" key="1">
    <citation type="submission" date="2018-05" db="EMBL/GenBank/DDBJ databases">
        <authorList>
            <person name="Lanie J.A."/>
            <person name="Ng W.-L."/>
            <person name="Kazmierczak K.M."/>
            <person name="Andrzejewski T.M."/>
            <person name="Davidsen T.M."/>
            <person name="Wayne K.J."/>
            <person name="Tettelin H."/>
            <person name="Glass J.I."/>
            <person name="Rusch D."/>
            <person name="Podicherti R."/>
            <person name="Tsui H.-C.T."/>
            <person name="Winkler M.E."/>
        </authorList>
    </citation>
    <scope>NUCLEOTIDE SEQUENCE</scope>
</reference>
<proteinExistence type="inferred from homology"/>
<dbReference type="GO" id="GO:0006096">
    <property type="term" value="P:glycolytic process"/>
    <property type="evidence" value="ECO:0007669"/>
    <property type="project" value="UniProtKB-UniPathway"/>
</dbReference>